<proteinExistence type="predicted"/>
<evidence type="ECO:0000313" key="2">
    <source>
        <dbReference type="EMBL" id="EHM42564.1"/>
    </source>
</evidence>
<accession>G9YU94</accession>
<comment type="caution">
    <text evidence="2">The sequence shown here is derived from an EMBL/GenBank/DDBJ whole genome shotgun (WGS) entry which is preliminary data.</text>
</comment>
<organism evidence="2 3">
    <name type="scientific">Flavonifractor plautii ATCC 29863</name>
    <dbReference type="NCBI Taxonomy" id="411475"/>
    <lineage>
        <taxon>Bacteria</taxon>
        <taxon>Bacillati</taxon>
        <taxon>Bacillota</taxon>
        <taxon>Clostridia</taxon>
        <taxon>Eubacteriales</taxon>
        <taxon>Oscillospiraceae</taxon>
        <taxon>Flavonifractor</taxon>
    </lineage>
</organism>
<evidence type="ECO:0000313" key="3">
    <source>
        <dbReference type="Proteomes" id="UP000004459"/>
    </source>
</evidence>
<dbReference type="EMBL" id="AGCK01000251">
    <property type="protein sequence ID" value="EHM42564.1"/>
    <property type="molecule type" value="Genomic_DNA"/>
</dbReference>
<name>G9YU94_FLAPL</name>
<evidence type="ECO:0000256" key="1">
    <source>
        <dbReference type="SAM" id="MobiDB-lite"/>
    </source>
</evidence>
<reference evidence="2 3" key="1">
    <citation type="submission" date="2011-08" db="EMBL/GenBank/DDBJ databases">
        <authorList>
            <person name="Weinstock G."/>
            <person name="Sodergren E."/>
            <person name="Clifton S."/>
            <person name="Fulton L."/>
            <person name="Fulton B."/>
            <person name="Courtney L."/>
            <person name="Fronick C."/>
            <person name="Harrison M."/>
            <person name="Strong C."/>
            <person name="Farmer C."/>
            <person name="Delahaunty K."/>
            <person name="Markovic C."/>
            <person name="Hall O."/>
            <person name="Minx P."/>
            <person name="Tomlinson C."/>
            <person name="Mitreva M."/>
            <person name="Hou S."/>
            <person name="Chen J."/>
            <person name="Wollam A."/>
            <person name="Pepin K.H."/>
            <person name="Johnson M."/>
            <person name="Bhonagiri V."/>
            <person name="Zhang X."/>
            <person name="Suruliraj S."/>
            <person name="Warren W."/>
            <person name="Chinwalla A."/>
            <person name="Mardis E.R."/>
            <person name="Wilson R.K."/>
        </authorList>
    </citation>
    <scope>NUCLEOTIDE SEQUENCE [LARGE SCALE GENOMIC DNA]</scope>
    <source>
        <strain evidence="2 3">ATCC 29863</strain>
    </source>
</reference>
<protein>
    <submittedName>
        <fullName evidence="2">Uncharacterized protein</fullName>
    </submittedName>
</protein>
<feature type="compositionally biased region" description="Basic and acidic residues" evidence="1">
    <location>
        <begin position="42"/>
        <end position="54"/>
    </location>
</feature>
<dbReference type="AlphaFoldDB" id="G9YU94"/>
<dbReference type="HOGENOM" id="CLU_2105360_0_0_9"/>
<sequence>MHGMTKIALLILLILALSIVLTLRYNTGMMEEEPPILGAPREGGKRMAVSEKKKASNAKWDSANMSTLGCRVKKAQAAAFKAYCEAQGKTSNTVLKEYVLDCIGEGDEWSDNEPT</sequence>
<feature type="region of interest" description="Disordered" evidence="1">
    <location>
        <begin position="33"/>
        <end position="55"/>
    </location>
</feature>
<dbReference type="Proteomes" id="UP000004459">
    <property type="component" value="Unassembled WGS sequence"/>
</dbReference>
<gene>
    <name evidence="2" type="ORF">HMPREF0372_03140</name>
</gene>